<reference evidence="2 3" key="1">
    <citation type="submission" date="2019-11" db="EMBL/GenBank/DDBJ databases">
        <title>Whole genome sequence of Oryza granulata.</title>
        <authorList>
            <person name="Li W."/>
        </authorList>
    </citation>
    <scope>NUCLEOTIDE SEQUENCE [LARGE SCALE GENOMIC DNA]</scope>
    <source>
        <strain evidence="3">cv. Menghai</strain>
        <tissue evidence="2">Leaf</tissue>
    </source>
</reference>
<comment type="caution">
    <text evidence="2">The sequence shown here is derived from an EMBL/GenBank/DDBJ whole genome shotgun (WGS) entry which is preliminary data.</text>
</comment>
<dbReference type="Proteomes" id="UP000479710">
    <property type="component" value="Unassembled WGS sequence"/>
</dbReference>
<dbReference type="AlphaFoldDB" id="A0A6G1FEX8"/>
<evidence type="ECO:0008006" key="4">
    <source>
        <dbReference type="Google" id="ProtNLM"/>
    </source>
</evidence>
<evidence type="ECO:0000256" key="1">
    <source>
        <dbReference type="SAM" id="MobiDB-lite"/>
    </source>
</evidence>
<evidence type="ECO:0000313" key="2">
    <source>
        <dbReference type="EMBL" id="KAF0935480.1"/>
    </source>
</evidence>
<name>A0A6G1FEX8_9ORYZ</name>
<protein>
    <recommendedName>
        <fullName evidence="4">RWP-RK domain-containing protein</fullName>
    </recommendedName>
</protein>
<dbReference type="OrthoDB" id="10623403at2759"/>
<organism evidence="2 3">
    <name type="scientific">Oryza meyeriana var. granulata</name>
    <dbReference type="NCBI Taxonomy" id="110450"/>
    <lineage>
        <taxon>Eukaryota</taxon>
        <taxon>Viridiplantae</taxon>
        <taxon>Streptophyta</taxon>
        <taxon>Embryophyta</taxon>
        <taxon>Tracheophyta</taxon>
        <taxon>Spermatophyta</taxon>
        <taxon>Magnoliopsida</taxon>
        <taxon>Liliopsida</taxon>
        <taxon>Poales</taxon>
        <taxon>Poaceae</taxon>
        <taxon>BOP clade</taxon>
        <taxon>Oryzoideae</taxon>
        <taxon>Oryzeae</taxon>
        <taxon>Oryzinae</taxon>
        <taxon>Oryza</taxon>
        <taxon>Oryza meyeriana</taxon>
    </lineage>
</organism>
<sequence>MVQELMQMEDIQSAAANQNAAGDGSTQAVVVPGAGFITPHNAGGAQDFFLSNADFVPYNPAELDCRGCTVLRGIQHRSDVMYIHFRLHGHAPGIIGHALATITRAYEQGQAPTTSHLYMGLLHRTHDWIETFIGALVQTLRGYPNGQTRDAVSTFAAAVCSNPPPPPVNPGPYTASLVLGGLQQILAPIPAVQSAVAPPAVSTLPLPPPAPGVYALGSNAAAAAGVGINTQSQHRRMQLETIMSEAMVMNKDDAARSLNIGPGTDRLCRKNKLARWPAKTIQSYDRQIKDAEKKSTTSPDLIKLRRKIDELKAKKAVIWELLMKVLDDIISTEHPTKSGNNNRRDPPPPGAGASALPVA</sequence>
<feature type="region of interest" description="Disordered" evidence="1">
    <location>
        <begin position="332"/>
        <end position="359"/>
    </location>
</feature>
<accession>A0A6G1FEX8</accession>
<evidence type="ECO:0000313" key="3">
    <source>
        <dbReference type="Proteomes" id="UP000479710"/>
    </source>
</evidence>
<keyword evidence="3" id="KW-1185">Reference proteome</keyword>
<dbReference type="EMBL" id="SPHZ02000001">
    <property type="protein sequence ID" value="KAF0935480.1"/>
    <property type="molecule type" value="Genomic_DNA"/>
</dbReference>
<gene>
    <name evidence="2" type="ORF">E2562_033622</name>
</gene>
<proteinExistence type="predicted"/>